<evidence type="ECO:0000313" key="2">
    <source>
        <dbReference type="EMBL" id="MBB6576012.1"/>
    </source>
</evidence>
<keyword evidence="3" id="KW-1185">Reference proteome</keyword>
<organism evidence="2 3">
    <name type="scientific">Comamonas odontotermitis</name>
    <dbReference type="NCBI Taxonomy" id="379895"/>
    <lineage>
        <taxon>Bacteria</taxon>
        <taxon>Pseudomonadati</taxon>
        <taxon>Pseudomonadota</taxon>
        <taxon>Betaproteobacteria</taxon>
        <taxon>Burkholderiales</taxon>
        <taxon>Comamonadaceae</taxon>
        <taxon>Comamonas</taxon>
    </lineage>
</organism>
<gene>
    <name evidence="2" type="ORF">HNP33_000060</name>
</gene>
<dbReference type="Proteomes" id="UP000562492">
    <property type="component" value="Unassembled WGS sequence"/>
</dbReference>
<dbReference type="InterPro" id="IPR000182">
    <property type="entry name" value="GNAT_dom"/>
</dbReference>
<dbReference type="Pfam" id="PF13302">
    <property type="entry name" value="Acetyltransf_3"/>
    <property type="match status" value="1"/>
</dbReference>
<evidence type="ECO:0000313" key="3">
    <source>
        <dbReference type="Proteomes" id="UP000562492"/>
    </source>
</evidence>
<dbReference type="Gene3D" id="3.40.630.30">
    <property type="match status" value="1"/>
</dbReference>
<dbReference type="SUPFAM" id="SSF55729">
    <property type="entry name" value="Acyl-CoA N-acyltransferases (Nat)"/>
    <property type="match status" value="1"/>
</dbReference>
<dbReference type="InterPro" id="IPR016181">
    <property type="entry name" value="Acyl_CoA_acyltransferase"/>
</dbReference>
<dbReference type="CDD" id="cd04301">
    <property type="entry name" value="NAT_SF"/>
    <property type="match status" value="1"/>
</dbReference>
<feature type="domain" description="N-acetyltransferase" evidence="1">
    <location>
        <begin position="46"/>
        <end position="211"/>
    </location>
</feature>
<comment type="caution">
    <text evidence="2">The sequence shown here is derived from an EMBL/GenBank/DDBJ whole genome shotgun (WGS) entry which is preliminary data.</text>
</comment>
<dbReference type="EMBL" id="JACHKZ010000001">
    <property type="protein sequence ID" value="MBB6576012.1"/>
    <property type="molecule type" value="Genomic_DNA"/>
</dbReference>
<name>A0ABR6RA28_9BURK</name>
<evidence type="ECO:0000259" key="1">
    <source>
        <dbReference type="PROSITE" id="PS51186"/>
    </source>
</evidence>
<protein>
    <submittedName>
        <fullName evidence="2">GNAT superfamily N-acetyltransferase</fullName>
    </submittedName>
</protein>
<reference evidence="2 3" key="1">
    <citation type="submission" date="2020-08" db="EMBL/GenBank/DDBJ databases">
        <title>Functional genomics of gut bacteria from endangered species of beetles.</title>
        <authorList>
            <person name="Carlos-Shanley C."/>
        </authorList>
    </citation>
    <scope>NUCLEOTIDE SEQUENCE [LARGE SCALE GENOMIC DNA]</scope>
    <source>
        <strain evidence="2 3">S00124</strain>
    </source>
</reference>
<accession>A0ABR6RA28</accession>
<dbReference type="RefSeq" id="WP_184704087.1">
    <property type="nucleotide sequence ID" value="NZ_JACHKZ010000001.1"/>
</dbReference>
<dbReference type="PROSITE" id="PS51186">
    <property type="entry name" value="GNAT"/>
    <property type="match status" value="1"/>
</dbReference>
<proteinExistence type="predicted"/>
<sequence length="251" mass="28417">MITTKEWFPSSVANGMMAFFPFFGRMGNGNQQNPDGKKRSTSSSMVPIRALSERHRPRILAHLLSLDEHDRYLRFGYAASDAQIQRYVDNLNFERDEIFGVYNRNLKLIAMAHVAYAPASSDMESCAEFGVSVLKTGRGKGLGSRLFERAAMDARTKGVHLLFIHALSENTAMLKIARKAGATVERDGSESEAYLKLPPARLDTRMADLVEDQMGEMDYQFKKQARQFWDFLATVQEVRRDVQEGRHKSGQ</sequence>